<dbReference type="PROSITE" id="PS50104">
    <property type="entry name" value="TIR"/>
    <property type="match status" value="1"/>
</dbReference>
<dbReference type="SUPFAM" id="SSF52200">
    <property type="entry name" value="Toll/Interleukin receptor TIR domain"/>
    <property type="match status" value="1"/>
</dbReference>
<dbReference type="EMBL" id="CAJNOV010000052">
    <property type="protein sequence ID" value="CAF0969328.1"/>
    <property type="molecule type" value="Genomic_DNA"/>
</dbReference>
<dbReference type="GO" id="GO:0007165">
    <property type="term" value="P:signal transduction"/>
    <property type="evidence" value="ECO:0007669"/>
    <property type="project" value="InterPro"/>
</dbReference>
<feature type="domain" description="TIR" evidence="1">
    <location>
        <begin position="121"/>
        <end position="251"/>
    </location>
</feature>
<protein>
    <recommendedName>
        <fullName evidence="1">TIR domain-containing protein</fullName>
    </recommendedName>
</protein>
<accession>A0A814EQJ1</accession>
<gene>
    <name evidence="2" type="ORF">CJN711_LOCUS787</name>
</gene>
<dbReference type="InterPro" id="IPR035897">
    <property type="entry name" value="Toll_tir_struct_dom_sf"/>
</dbReference>
<reference evidence="2" key="1">
    <citation type="submission" date="2021-02" db="EMBL/GenBank/DDBJ databases">
        <authorList>
            <person name="Nowell W R."/>
        </authorList>
    </citation>
    <scope>NUCLEOTIDE SEQUENCE</scope>
</reference>
<comment type="caution">
    <text evidence="2">The sequence shown here is derived from an EMBL/GenBank/DDBJ whole genome shotgun (WGS) entry which is preliminary data.</text>
</comment>
<dbReference type="Pfam" id="PF13676">
    <property type="entry name" value="TIR_2"/>
    <property type="match status" value="1"/>
</dbReference>
<sequence>MEENIEGLVDTLTSLSTTTNTKLSDNLYSMITNLLQELDIQFLYKFISENFHSLCTLEHWAWKMLSENSNELLNQSKHIKLFHNLGTFNKNLIFNSDEIDSDKKASLLFPESIDLIDGDETMFDIMISYSHKDKIFCKRLYDELIKTGYRVWIDFDQIHGNVMDAMAQAIEQSNAIIICMSEQYRRSNYCRAEASYAFQRRARIVPILLQEHYQPDGWLLFLVGQLIYVDYTKYEFLDAMEMLIRELKAPVLHDDNVLRVESREDASMMNSSLSITRRQSTFPVLAENILDWTQTDVRDWLIDHNLTQMSHLLSDYNGPSLINFYKYLTTAESHQILKLLQEDSLRRTNQSLSIVELARLQNLIDQQQKLFQMKKNTERSNKKSNKHIRNQLNFCKIT</sequence>
<evidence type="ECO:0000259" key="1">
    <source>
        <dbReference type="PROSITE" id="PS50104"/>
    </source>
</evidence>
<dbReference type="PANTHER" id="PTHR46270">
    <property type="entry name" value="ARMADILLO-TYPE FOLD-RELATED"/>
    <property type="match status" value="1"/>
</dbReference>
<dbReference type="Proteomes" id="UP000663855">
    <property type="component" value="Unassembled WGS sequence"/>
</dbReference>
<evidence type="ECO:0000313" key="3">
    <source>
        <dbReference type="Proteomes" id="UP000663855"/>
    </source>
</evidence>
<dbReference type="PANTHER" id="PTHR46270:SF2">
    <property type="entry name" value="TIR DOMAIN-CONTAINING PROTEIN"/>
    <property type="match status" value="1"/>
</dbReference>
<dbReference type="InterPro" id="IPR000157">
    <property type="entry name" value="TIR_dom"/>
</dbReference>
<dbReference type="AlphaFoldDB" id="A0A814EQJ1"/>
<name>A0A814EQJ1_9BILA</name>
<organism evidence="2 3">
    <name type="scientific">Rotaria magnacalcarata</name>
    <dbReference type="NCBI Taxonomy" id="392030"/>
    <lineage>
        <taxon>Eukaryota</taxon>
        <taxon>Metazoa</taxon>
        <taxon>Spiralia</taxon>
        <taxon>Gnathifera</taxon>
        <taxon>Rotifera</taxon>
        <taxon>Eurotatoria</taxon>
        <taxon>Bdelloidea</taxon>
        <taxon>Philodinida</taxon>
        <taxon>Philodinidae</taxon>
        <taxon>Rotaria</taxon>
    </lineage>
</organism>
<proteinExistence type="predicted"/>
<evidence type="ECO:0000313" key="2">
    <source>
        <dbReference type="EMBL" id="CAF0969328.1"/>
    </source>
</evidence>
<dbReference type="Gene3D" id="3.40.50.10140">
    <property type="entry name" value="Toll/interleukin-1 receptor homology (TIR) domain"/>
    <property type="match status" value="1"/>
</dbReference>